<sequence length="651" mass="72579">MLSFCRLPNWLLSWKMKAGLQFLSNAWLPGSGGGCFNMAAAATKSGNSGIFWMNGVSDEEQPLVFVAGVEGEVKTRTPFNLGPGSTSTSSKRGTKMRARRSSDNKSETTLKKGGRKQGYLQSERSGVFTKEKEPVHHSATVATEQHILSPDTGTFHSSTQVISETSRARSLVCLKDLCPEDKRRIANLIEELARVSEEKEESVQRLKDEQECFERKIHQLEQQNLVIAEERESLQQQYRECQELLGLYQQYLSQQQAKLNQSIAQLSQAPAHSKVLSSEEAPSRTSTSRANGSLFDGSYLSLAATHAQQPQVHKRGGGGKAAVQTLCNPASLSCVSEFSPTDGPIKQHRSQKRECWEPHSQSPHRCEHSRGSAQESGYGTEQRRSNDSCLENGHHNTFNQQECERLQSGNAIGSEAKEALTRPLLGHEDWEQKRHQLLLQKMQLEMERERLHARLAEQEDRLNRQNQQLHQSRLDYSRFQQATQSDFSRSNTGNGDPQLEGPSHQELPSSVREDAEGHPTGQSLHEKQSVPAPLGNGNAEALERSRKDMATSPAKSPASQSRPTSMPMIPKTPEARLDFSVVELLDIFTPISAPELSKPSTRRSKTSQRRPTLTAPKSVGRTLLTPAVPYTQHTQLDLEESQILEDIFFIC</sequence>
<dbReference type="Ensembl" id="ENSDLAT00005082287.1">
    <property type="protein sequence ID" value="ENSDLAP00005081958.1"/>
    <property type="gene ID" value="ENSDLAG00005000532.2"/>
</dbReference>
<dbReference type="InterPro" id="IPR032736">
    <property type="entry name" value="Hinderin"/>
</dbReference>
<evidence type="ECO:0000313" key="4">
    <source>
        <dbReference type="Proteomes" id="UP000694389"/>
    </source>
</evidence>
<feature type="compositionally biased region" description="Polar residues" evidence="2">
    <location>
        <begin position="483"/>
        <end position="495"/>
    </location>
</feature>
<dbReference type="AlphaFoldDB" id="A0A8P4GR29"/>
<evidence type="ECO:0000313" key="3">
    <source>
        <dbReference type="Ensembl" id="ENSDLAP00005081958.1"/>
    </source>
</evidence>
<dbReference type="Pfam" id="PF15369">
    <property type="entry name" value="KIAA1328"/>
    <property type="match status" value="2"/>
</dbReference>
<feature type="coiled-coil region" evidence="1">
    <location>
        <begin position="427"/>
        <end position="475"/>
    </location>
</feature>
<protein>
    <submittedName>
        <fullName evidence="3">Zgc:162344</fullName>
    </submittedName>
</protein>
<dbReference type="Proteomes" id="UP000694389">
    <property type="component" value="Unassembled WGS sequence"/>
</dbReference>
<organism evidence="3 4">
    <name type="scientific">Dicentrarchus labrax</name>
    <name type="common">European seabass</name>
    <name type="synonym">Morone labrax</name>
    <dbReference type="NCBI Taxonomy" id="13489"/>
    <lineage>
        <taxon>Eukaryota</taxon>
        <taxon>Metazoa</taxon>
        <taxon>Chordata</taxon>
        <taxon>Craniata</taxon>
        <taxon>Vertebrata</taxon>
        <taxon>Euteleostomi</taxon>
        <taxon>Actinopterygii</taxon>
        <taxon>Neopterygii</taxon>
        <taxon>Teleostei</taxon>
        <taxon>Neoteleostei</taxon>
        <taxon>Acanthomorphata</taxon>
        <taxon>Eupercaria</taxon>
        <taxon>Moronidae</taxon>
        <taxon>Dicentrarchus</taxon>
    </lineage>
</organism>
<proteinExistence type="predicted"/>
<feature type="region of interest" description="Disordered" evidence="2">
    <location>
        <begin position="594"/>
        <end position="619"/>
    </location>
</feature>
<dbReference type="PROSITE" id="PS51257">
    <property type="entry name" value="PROKAR_LIPOPROTEIN"/>
    <property type="match status" value="1"/>
</dbReference>
<dbReference type="GeneTree" id="ENSGT00940000166573"/>
<feature type="region of interest" description="Disordered" evidence="2">
    <location>
        <begin position="76"/>
        <end position="134"/>
    </location>
</feature>
<feature type="region of interest" description="Disordered" evidence="2">
    <location>
        <begin position="338"/>
        <end position="386"/>
    </location>
</feature>
<feature type="compositionally biased region" description="Basic and acidic residues" evidence="2">
    <location>
        <begin position="100"/>
        <end position="110"/>
    </location>
</feature>
<reference evidence="3" key="2">
    <citation type="submission" date="2025-09" db="UniProtKB">
        <authorList>
            <consortium name="Ensembl"/>
        </authorList>
    </citation>
    <scope>IDENTIFICATION</scope>
</reference>
<accession>A0A8P4GR29</accession>
<evidence type="ECO:0000256" key="1">
    <source>
        <dbReference type="SAM" id="Coils"/>
    </source>
</evidence>
<keyword evidence="4" id="KW-1185">Reference proteome</keyword>
<dbReference type="PANTHER" id="PTHR28375:SF1">
    <property type="entry name" value="PROTEIN HINDERIN"/>
    <property type="match status" value="1"/>
</dbReference>
<dbReference type="PANTHER" id="PTHR28375">
    <property type="entry name" value="PROTEIN HINDERIN"/>
    <property type="match status" value="1"/>
</dbReference>
<reference evidence="3" key="1">
    <citation type="submission" date="2025-08" db="UniProtKB">
        <authorList>
            <consortium name="Ensembl"/>
        </authorList>
    </citation>
    <scope>IDENTIFICATION</scope>
</reference>
<feature type="region of interest" description="Disordered" evidence="2">
    <location>
        <begin position="483"/>
        <end position="571"/>
    </location>
</feature>
<name>A0A8P4GR29_DICLA</name>
<feature type="compositionally biased region" description="Polar residues" evidence="2">
    <location>
        <begin position="553"/>
        <end position="564"/>
    </location>
</feature>
<keyword evidence="1" id="KW-0175">Coiled coil</keyword>
<evidence type="ECO:0000256" key="2">
    <source>
        <dbReference type="SAM" id="MobiDB-lite"/>
    </source>
</evidence>
<feature type="coiled-coil region" evidence="1">
    <location>
        <begin position="185"/>
        <end position="237"/>
    </location>
</feature>